<protein>
    <recommendedName>
        <fullName evidence="3">SMODS and SLOG-associating 2TM effector domain-containing protein</fullName>
    </recommendedName>
</protein>
<gene>
    <name evidence="1" type="ORF">GCM10023195_03510</name>
</gene>
<comment type="caution">
    <text evidence="1">The sequence shown here is derived from an EMBL/GenBank/DDBJ whole genome shotgun (WGS) entry which is preliminary data.</text>
</comment>
<evidence type="ECO:0008006" key="3">
    <source>
        <dbReference type="Google" id="ProtNLM"/>
    </source>
</evidence>
<organism evidence="1 2">
    <name type="scientific">Actinoallomurus liliacearum</name>
    <dbReference type="NCBI Taxonomy" id="1080073"/>
    <lineage>
        <taxon>Bacteria</taxon>
        <taxon>Bacillati</taxon>
        <taxon>Actinomycetota</taxon>
        <taxon>Actinomycetes</taxon>
        <taxon>Streptosporangiales</taxon>
        <taxon>Thermomonosporaceae</taxon>
        <taxon>Actinoallomurus</taxon>
    </lineage>
</organism>
<sequence length="195" mass="21911">MGRRRALSRTVSRILLAVIGVVVLLRVSVTEEYRPDPRAFPRYEPPDGLLPSQEKYVVWAGDHTDWVIRGARIRSVRFKAVALASGVLALAVTLAVAVRAPTWVPASLGFLAAVGQYVQGLSRDREQSQIAHQAAVRFQKALRDFTTEADELSGQRLRERFKEFRQTFEEIKDEYGPQIFKVRGQDPPQIGGTPR</sequence>
<reference evidence="2" key="1">
    <citation type="journal article" date="2019" name="Int. J. Syst. Evol. Microbiol.">
        <title>The Global Catalogue of Microorganisms (GCM) 10K type strain sequencing project: providing services to taxonomists for standard genome sequencing and annotation.</title>
        <authorList>
            <consortium name="The Broad Institute Genomics Platform"/>
            <consortium name="The Broad Institute Genome Sequencing Center for Infectious Disease"/>
            <person name="Wu L."/>
            <person name="Ma J."/>
        </authorList>
    </citation>
    <scope>NUCLEOTIDE SEQUENCE [LARGE SCALE GENOMIC DNA]</scope>
    <source>
        <strain evidence="2">JCM 17938</strain>
    </source>
</reference>
<keyword evidence="2" id="KW-1185">Reference proteome</keyword>
<name>A0ABP8TBN4_9ACTN</name>
<evidence type="ECO:0000313" key="1">
    <source>
        <dbReference type="EMBL" id="GAA4601395.1"/>
    </source>
</evidence>
<dbReference type="Proteomes" id="UP001500212">
    <property type="component" value="Unassembled WGS sequence"/>
</dbReference>
<dbReference type="EMBL" id="BAABHJ010000001">
    <property type="protein sequence ID" value="GAA4601395.1"/>
    <property type="molecule type" value="Genomic_DNA"/>
</dbReference>
<accession>A0ABP8TBN4</accession>
<proteinExistence type="predicted"/>
<evidence type="ECO:0000313" key="2">
    <source>
        <dbReference type="Proteomes" id="UP001500212"/>
    </source>
</evidence>